<protein>
    <recommendedName>
        <fullName evidence="2">SH2 domain-containing protein</fullName>
    </recommendedName>
</protein>
<evidence type="ECO:0000256" key="1">
    <source>
        <dbReference type="PROSITE-ProRule" id="PRU00191"/>
    </source>
</evidence>
<reference evidence="3 4" key="1">
    <citation type="submission" date="2020-06" db="EMBL/GenBank/DDBJ databases">
        <authorList>
            <consortium name="Wellcome Sanger Institute Data Sharing"/>
        </authorList>
    </citation>
    <scope>NUCLEOTIDE SEQUENCE [LARGE SCALE GENOMIC DNA]</scope>
</reference>
<organism evidence="3 4">
    <name type="scientific">Denticeps clupeoides</name>
    <name type="common">denticle herring</name>
    <dbReference type="NCBI Taxonomy" id="299321"/>
    <lineage>
        <taxon>Eukaryota</taxon>
        <taxon>Metazoa</taxon>
        <taxon>Chordata</taxon>
        <taxon>Craniata</taxon>
        <taxon>Vertebrata</taxon>
        <taxon>Euteleostomi</taxon>
        <taxon>Actinopterygii</taxon>
        <taxon>Neopterygii</taxon>
        <taxon>Teleostei</taxon>
        <taxon>Clupei</taxon>
        <taxon>Clupeiformes</taxon>
        <taxon>Denticipitoidei</taxon>
        <taxon>Denticipitidae</taxon>
        <taxon>Denticeps</taxon>
    </lineage>
</organism>
<proteinExistence type="predicted"/>
<dbReference type="InterPro" id="IPR000980">
    <property type="entry name" value="SH2"/>
</dbReference>
<dbReference type="Pfam" id="PF00017">
    <property type="entry name" value="SH2"/>
    <property type="match status" value="1"/>
</dbReference>
<feature type="domain" description="SH2" evidence="2">
    <location>
        <begin position="3"/>
        <end position="65"/>
    </location>
</feature>
<dbReference type="PROSITE" id="PS50001">
    <property type="entry name" value="SH2"/>
    <property type="match status" value="1"/>
</dbReference>
<evidence type="ECO:0000313" key="3">
    <source>
        <dbReference type="Ensembl" id="ENSDCDP00010029736.1"/>
    </source>
</evidence>
<reference evidence="3" key="3">
    <citation type="submission" date="2025-09" db="UniProtKB">
        <authorList>
            <consortium name="Ensembl"/>
        </authorList>
    </citation>
    <scope>IDENTIFICATION</scope>
</reference>
<dbReference type="SUPFAM" id="SSF55550">
    <property type="entry name" value="SH2 domain"/>
    <property type="match status" value="1"/>
</dbReference>
<dbReference type="Gene3D" id="3.30.505.10">
    <property type="entry name" value="SH2 domain"/>
    <property type="match status" value="1"/>
</dbReference>
<dbReference type="Ensembl" id="ENSDCDT00010036872.1">
    <property type="protein sequence ID" value="ENSDCDP00010029736.1"/>
    <property type="gene ID" value="ENSDCDG00010018770.1"/>
</dbReference>
<evidence type="ECO:0000259" key="2">
    <source>
        <dbReference type="PROSITE" id="PS50001"/>
    </source>
</evidence>
<accession>A0AAY4CAW6</accession>
<keyword evidence="4" id="KW-1185">Reference proteome</keyword>
<dbReference type="GeneTree" id="ENSGT00910000144274"/>
<dbReference type="InterPro" id="IPR036860">
    <property type="entry name" value="SH2_dom_sf"/>
</dbReference>
<sequence length="65" mass="7328">MVWYHYGLSRHAAEALLLSNGCDGSFLLRTSQHEANCFALSVRPFMNICMLSRSGADTSFDFFPH</sequence>
<reference evidence="3" key="2">
    <citation type="submission" date="2025-08" db="UniProtKB">
        <authorList>
            <consortium name="Ensembl"/>
        </authorList>
    </citation>
    <scope>IDENTIFICATION</scope>
</reference>
<gene>
    <name evidence="3" type="primary">DAPP1</name>
</gene>
<name>A0AAY4CAW6_9TELE</name>
<dbReference type="AlphaFoldDB" id="A0AAY4CAW6"/>
<evidence type="ECO:0000313" key="4">
    <source>
        <dbReference type="Proteomes" id="UP000694580"/>
    </source>
</evidence>
<dbReference type="Proteomes" id="UP000694580">
    <property type="component" value="Chromosome 1"/>
</dbReference>
<keyword evidence="1" id="KW-0727">SH2 domain</keyword>